<evidence type="ECO:0000256" key="1">
    <source>
        <dbReference type="SAM" id="MobiDB-lite"/>
    </source>
</evidence>
<dbReference type="AlphaFoldDB" id="G0SCT0"/>
<accession>G0SCT0</accession>
<feature type="compositionally biased region" description="Polar residues" evidence="1">
    <location>
        <begin position="214"/>
        <end position="237"/>
    </location>
</feature>
<reference evidence="2 3" key="1">
    <citation type="journal article" date="2011" name="Cell">
        <title>Insight into structure and assembly of the nuclear pore complex by utilizing the genome of a eukaryotic thermophile.</title>
        <authorList>
            <person name="Amlacher S."/>
            <person name="Sarges P."/>
            <person name="Flemming D."/>
            <person name="van Noort V."/>
            <person name="Kunze R."/>
            <person name="Devos D.P."/>
            <person name="Arumugam M."/>
            <person name="Bork P."/>
            <person name="Hurt E."/>
        </authorList>
    </citation>
    <scope>NUCLEOTIDE SEQUENCE [LARGE SCALE GENOMIC DNA]</scope>
    <source>
        <strain evidence="3">DSM 1495 / CBS 144.50 / IMI 039719</strain>
    </source>
</reference>
<proteinExistence type="predicted"/>
<gene>
    <name evidence="2" type="ORF">CTHT_0058310</name>
</gene>
<feature type="region of interest" description="Disordered" evidence="1">
    <location>
        <begin position="214"/>
        <end position="272"/>
    </location>
</feature>
<dbReference type="OMA" id="NAKEYRM"/>
<dbReference type="eggNOG" id="ENOG502S729">
    <property type="taxonomic scope" value="Eukaryota"/>
</dbReference>
<dbReference type="HOGENOM" id="CLU_048127_1_1_1"/>
<dbReference type="KEGG" id="cthr:CTHT_0058310"/>
<dbReference type="OrthoDB" id="8249012at2759"/>
<dbReference type="Proteomes" id="UP000008066">
    <property type="component" value="Unassembled WGS sequence"/>
</dbReference>
<name>G0SCT0_CHATD</name>
<dbReference type="PANTHER" id="PTHR21521">
    <property type="entry name" value="AMUN, ISOFORM A"/>
    <property type="match status" value="1"/>
</dbReference>
<protein>
    <submittedName>
        <fullName evidence="2">Uncharacterized protein</fullName>
    </submittedName>
</protein>
<evidence type="ECO:0000313" key="2">
    <source>
        <dbReference type="EMBL" id="EGS19206.1"/>
    </source>
</evidence>
<dbReference type="GeneID" id="18259869"/>
<dbReference type="EMBL" id="GL988045">
    <property type="protein sequence ID" value="EGS19206.1"/>
    <property type="molecule type" value="Genomic_DNA"/>
</dbReference>
<keyword evidence="3" id="KW-1185">Reference proteome</keyword>
<organism evidence="3">
    <name type="scientific">Chaetomium thermophilum (strain DSM 1495 / CBS 144.50 / IMI 039719)</name>
    <name type="common">Thermochaetoides thermophila</name>
    <dbReference type="NCBI Taxonomy" id="759272"/>
    <lineage>
        <taxon>Eukaryota</taxon>
        <taxon>Fungi</taxon>
        <taxon>Dikarya</taxon>
        <taxon>Ascomycota</taxon>
        <taxon>Pezizomycotina</taxon>
        <taxon>Sordariomycetes</taxon>
        <taxon>Sordariomycetidae</taxon>
        <taxon>Sordariales</taxon>
        <taxon>Chaetomiaceae</taxon>
        <taxon>Thermochaetoides</taxon>
    </lineage>
</organism>
<dbReference type="STRING" id="759272.G0SCT0"/>
<feature type="compositionally biased region" description="Basic and acidic residues" evidence="1">
    <location>
        <begin position="238"/>
        <end position="247"/>
    </location>
</feature>
<sequence length="272" mass="30186">MPDAHHTPIPSPDSISDKEFHALLERYPACISAISDAKGAKPGQKTLVSLDEYRYKTAPNTFGAGGSTKLPMDLDDVKTLVEWKLRHGKFRPTLMKLLSSNDASFVRDAVQQAVKHYRDKADVFGAIELLTQLKGIGPATASLLLAVHDPEDVIFFSDEAFYWLCCGGSRTPLKYNMKEYTELTERSNALTKRLGVKAVDVERVAYVLFNDQSPGQRQTESTSCAFELQPSSSANTTDENKKQDKQIAKRKSSAVQVDVETSLRRSKRGKQA</sequence>
<evidence type="ECO:0000313" key="3">
    <source>
        <dbReference type="Proteomes" id="UP000008066"/>
    </source>
</evidence>
<dbReference type="RefSeq" id="XP_006696151.1">
    <property type="nucleotide sequence ID" value="XM_006696088.1"/>
</dbReference>
<dbReference type="PANTHER" id="PTHR21521:SF0">
    <property type="entry name" value="AMUN, ISOFORM A"/>
    <property type="match status" value="1"/>
</dbReference>